<dbReference type="AlphaFoldDB" id="A0A1Y2HJY0"/>
<dbReference type="HAMAP" id="MF_03193">
    <property type="entry name" value="COQ6_monooxygenase"/>
    <property type="match status" value="1"/>
</dbReference>
<dbReference type="FunFam" id="3.50.50.60:FF:000021">
    <property type="entry name" value="Ubiquinone biosynthesis monooxygenase COQ6"/>
    <property type="match status" value="1"/>
</dbReference>
<evidence type="ECO:0000256" key="1">
    <source>
        <dbReference type="ARBA" id="ARBA00001974"/>
    </source>
</evidence>
<keyword evidence="5 11" id="KW-0999">Mitochondrion inner membrane</keyword>
<dbReference type="EC" id="1.14.15.45" evidence="11"/>
<dbReference type="GO" id="GO:0071949">
    <property type="term" value="F:FAD binding"/>
    <property type="evidence" value="ECO:0007669"/>
    <property type="project" value="InterPro"/>
</dbReference>
<accession>A0A1Y2HJY0</accession>
<dbReference type="GO" id="GO:0016712">
    <property type="term" value="F:oxidoreductase activity, acting on paired donors, with incorporation or reduction of molecular oxygen, reduced flavin or flavoprotein as one donor, and incorporation of one atom of oxygen"/>
    <property type="evidence" value="ECO:0007669"/>
    <property type="project" value="UniProtKB-UniRule"/>
</dbReference>
<evidence type="ECO:0000259" key="12">
    <source>
        <dbReference type="Pfam" id="PF01494"/>
    </source>
</evidence>
<comment type="catalytic activity">
    <reaction evidence="11">
        <text>a 2-methoxy-6-(all-trans-polyprenyl)phenol + 2 reduced [2Fe-2S]-[ferredoxin] + O2 + 2 H(+) = a 2-methoxy-6-(all-trans-polyprenyl)benzene-1,4-diol + 2 oxidized [2Fe-2S]-[ferredoxin] + H2O</text>
        <dbReference type="Rhea" id="RHEA:81183"/>
        <dbReference type="Rhea" id="RHEA-COMP:9551"/>
        <dbReference type="Rhea" id="RHEA-COMP:10000"/>
        <dbReference type="Rhea" id="RHEA-COMP:10001"/>
        <dbReference type="Rhea" id="RHEA-COMP:10858"/>
        <dbReference type="ChEBI" id="CHEBI:15377"/>
        <dbReference type="ChEBI" id="CHEBI:15378"/>
        <dbReference type="ChEBI" id="CHEBI:15379"/>
        <dbReference type="ChEBI" id="CHEBI:33737"/>
        <dbReference type="ChEBI" id="CHEBI:33738"/>
        <dbReference type="ChEBI" id="CHEBI:62731"/>
        <dbReference type="ChEBI" id="CHEBI:84166"/>
        <dbReference type="EC" id="1.14.15.46"/>
    </reaction>
</comment>
<evidence type="ECO:0000256" key="3">
    <source>
        <dbReference type="ARBA" id="ARBA00022630"/>
    </source>
</evidence>
<evidence type="ECO:0000313" key="14">
    <source>
        <dbReference type="Proteomes" id="UP000193411"/>
    </source>
</evidence>
<evidence type="ECO:0000256" key="4">
    <source>
        <dbReference type="ARBA" id="ARBA00022688"/>
    </source>
</evidence>
<dbReference type="PANTHER" id="PTHR43876:SF7">
    <property type="entry name" value="UBIQUINONE BIOSYNTHESIS MONOOXYGENASE COQ6, MITOCHONDRIAL"/>
    <property type="match status" value="1"/>
</dbReference>
<comment type="catalytic activity">
    <reaction evidence="11">
        <text>a 4-hydroxy-3-(all-trans-polyprenyl)benzoate + 2 reduced [2Fe-2S]-[ferredoxin] + O2 + 2 H(+) = a 3,4-dihydroxy-5-(all-trans-polyprenyl)benzoate + 2 oxidized [2Fe-2S]-[ferredoxin] + H2O</text>
        <dbReference type="Rhea" id="RHEA:81195"/>
        <dbReference type="Rhea" id="RHEA-COMP:9514"/>
        <dbReference type="Rhea" id="RHEA-COMP:10000"/>
        <dbReference type="Rhea" id="RHEA-COMP:10001"/>
        <dbReference type="Rhea" id="RHEA-COMP:10930"/>
        <dbReference type="ChEBI" id="CHEBI:15377"/>
        <dbReference type="ChEBI" id="CHEBI:15378"/>
        <dbReference type="ChEBI" id="CHEBI:15379"/>
        <dbReference type="ChEBI" id="CHEBI:33737"/>
        <dbReference type="ChEBI" id="CHEBI:33738"/>
        <dbReference type="ChEBI" id="CHEBI:64694"/>
        <dbReference type="ChEBI" id="CHEBI:78396"/>
        <dbReference type="EC" id="1.14.15.45"/>
    </reaction>
</comment>
<dbReference type="EMBL" id="MCFL01000025">
    <property type="protein sequence ID" value="ORZ34885.1"/>
    <property type="molecule type" value="Genomic_DNA"/>
</dbReference>
<evidence type="ECO:0000256" key="9">
    <source>
        <dbReference type="ARBA" id="ARBA00023128"/>
    </source>
</evidence>
<evidence type="ECO:0000256" key="6">
    <source>
        <dbReference type="ARBA" id="ARBA00022827"/>
    </source>
</evidence>
<dbReference type="GO" id="GO:0106364">
    <property type="term" value="F:4-hydroxy-3-all-trans-polyprenylbenzoate oxygenase activity"/>
    <property type="evidence" value="ECO:0007669"/>
    <property type="project" value="UniProtKB-EC"/>
</dbReference>
<dbReference type="PRINTS" id="PR00420">
    <property type="entry name" value="RNGMNOXGNASE"/>
</dbReference>
<keyword evidence="6 11" id="KW-0274">FAD</keyword>
<dbReference type="PANTHER" id="PTHR43876">
    <property type="entry name" value="UBIQUINONE BIOSYNTHESIS MONOOXYGENASE COQ6, MITOCHONDRIAL"/>
    <property type="match status" value="1"/>
</dbReference>
<gene>
    <name evidence="11" type="primary">COQ6</name>
    <name evidence="13" type="ORF">BCR44DRAFT_1513642</name>
</gene>
<evidence type="ECO:0000256" key="5">
    <source>
        <dbReference type="ARBA" id="ARBA00022792"/>
    </source>
</evidence>
<keyword evidence="9 11" id="KW-0496">Mitochondrion</keyword>
<evidence type="ECO:0000313" key="13">
    <source>
        <dbReference type="EMBL" id="ORZ34885.1"/>
    </source>
</evidence>
<keyword evidence="14" id="KW-1185">Reference proteome</keyword>
<proteinExistence type="inferred from homology"/>
<keyword evidence="8 11" id="KW-0503">Monooxygenase</keyword>
<keyword evidence="4 11" id="KW-0831">Ubiquinone biosynthesis</keyword>
<dbReference type="NCBIfam" id="TIGR01988">
    <property type="entry name" value="Ubi-OHases"/>
    <property type="match status" value="1"/>
</dbReference>
<dbReference type="GO" id="GO:0120538">
    <property type="term" value="F:2-methoxy-6-polyprenolphenol 4-hydroxylase activity"/>
    <property type="evidence" value="ECO:0007669"/>
    <property type="project" value="UniProtKB-EC"/>
</dbReference>
<dbReference type="InterPro" id="IPR036188">
    <property type="entry name" value="FAD/NAD-bd_sf"/>
</dbReference>
<dbReference type="Proteomes" id="UP000193411">
    <property type="component" value="Unassembled WGS sequence"/>
</dbReference>
<dbReference type="STRING" id="765915.A0A1Y2HJY0"/>
<dbReference type="Gene3D" id="3.50.50.60">
    <property type="entry name" value="FAD/NAD(P)-binding domain"/>
    <property type="match status" value="2"/>
</dbReference>
<evidence type="ECO:0000256" key="2">
    <source>
        <dbReference type="ARBA" id="ARBA00005349"/>
    </source>
</evidence>
<protein>
    <recommendedName>
        <fullName evidence="11">Ubiquinone biosynthesis monooxygenase COQ6, mitochondrial</fullName>
        <ecNumber evidence="11">1.14.15.45</ecNumber>
    </recommendedName>
    <alternativeName>
        <fullName evidence="11">2-methoxy-6-polyprenolphenol 4-hydroxylase</fullName>
        <ecNumber evidence="11">1.14.15.46</ecNumber>
    </alternativeName>
</protein>
<keyword evidence="7 11" id="KW-0560">Oxidoreductase</keyword>
<organism evidence="13 14">
    <name type="scientific">Catenaria anguillulae PL171</name>
    <dbReference type="NCBI Taxonomy" id="765915"/>
    <lineage>
        <taxon>Eukaryota</taxon>
        <taxon>Fungi</taxon>
        <taxon>Fungi incertae sedis</taxon>
        <taxon>Blastocladiomycota</taxon>
        <taxon>Blastocladiomycetes</taxon>
        <taxon>Blastocladiales</taxon>
        <taxon>Catenariaceae</taxon>
        <taxon>Catenaria</taxon>
    </lineage>
</organism>
<feature type="domain" description="FAD-binding" evidence="12">
    <location>
        <begin position="344"/>
        <end position="441"/>
    </location>
</feature>
<dbReference type="PROSITE" id="PS01304">
    <property type="entry name" value="UBIH"/>
    <property type="match status" value="1"/>
</dbReference>
<dbReference type="InterPro" id="IPR000689">
    <property type="entry name" value="UbQ_mOase_COQ6"/>
</dbReference>
<comment type="cofactor">
    <cofactor evidence="1 11">
        <name>FAD</name>
        <dbReference type="ChEBI" id="CHEBI:57692"/>
    </cofactor>
</comment>
<keyword evidence="3 11" id="KW-0285">Flavoprotein</keyword>
<comment type="function">
    <text evidence="11">FAD-dependent monooxygenase required for two non-consecutive steps during ubiquinone biosynthesis. Required for the C5-ring hydroxylation during ubiquinone biosynthesis by catalyzing the hydroxylation of 4-hydroxy-3-(all-trans-polyprenyl)benzoic acid to 3,4-dihydroxy-5-(all-trans-polyprenyl)benzoic acid. Also acts downstream of coq4, for the C1-hydroxylation during ubiquinone biosynthesis by catalyzing the hydroxylation of 2-methoxy-6-(all-trans-polyprenyl)phenol to 2-methoxy-6-(all-trans-polyprenyl)benzene-1,4-diol. The electrons required for the hydroxylation reaction are funneled indirectly to coq6 from NADPH via a ferredoxin/ferredoxin reductase system.</text>
</comment>
<dbReference type="InterPro" id="IPR002938">
    <property type="entry name" value="FAD-bd"/>
</dbReference>
<dbReference type="InterPro" id="IPR051205">
    <property type="entry name" value="UbiH/COQ6_monooxygenase"/>
</dbReference>
<dbReference type="GO" id="GO:0031314">
    <property type="term" value="C:extrinsic component of mitochondrial inner membrane"/>
    <property type="evidence" value="ECO:0007669"/>
    <property type="project" value="UniProtKB-UniRule"/>
</dbReference>
<evidence type="ECO:0000256" key="11">
    <source>
        <dbReference type="HAMAP-Rule" id="MF_03193"/>
    </source>
</evidence>
<comment type="pathway">
    <text evidence="11">Cofactor biosynthesis; ubiquinone biosynthesis.</text>
</comment>
<reference evidence="13 14" key="1">
    <citation type="submission" date="2016-07" db="EMBL/GenBank/DDBJ databases">
        <title>Pervasive Adenine N6-methylation of Active Genes in Fungi.</title>
        <authorList>
            <consortium name="DOE Joint Genome Institute"/>
            <person name="Mondo S.J."/>
            <person name="Dannebaum R.O."/>
            <person name="Kuo R.C."/>
            <person name="Labutti K."/>
            <person name="Haridas S."/>
            <person name="Kuo A."/>
            <person name="Salamov A."/>
            <person name="Ahrendt S.R."/>
            <person name="Lipzen A."/>
            <person name="Sullivan W."/>
            <person name="Andreopoulos W.B."/>
            <person name="Clum A."/>
            <person name="Lindquist E."/>
            <person name="Daum C."/>
            <person name="Ramamoorthy G.K."/>
            <person name="Gryganskyi A."/>
            <person name="Culley D."/>
            <person name="Magnuson J.K."/>
            <person name="James T.Y."/>
            <person name="O'Malley M.A."/>
            <person name="Stajich J.E."/>
            <person name="Spatafora J.W."/>
            <person name="Visel A."/>
            <person name="Grigoriev I.V."/>
        </authorList>
    </citation>
    <scope>NUCLEOTIDE SEQUENCE [LARGE SCALE GENOMIC DNA]</scope>
    <source>
        <strain evidence="13 14">PL171</strain>
    </source>
</reference>
<comment type="subunit">
    <text evidence="11">Component of a multi-subunit COQ enzyme complex, composed of at least COQ3, COQ4, COQ5, COQ6, COQ7 and COQ9.</text>
</comment>
<comment type="caution">
    <text evidence="13">The sequence shown here is derived from an EMBL/GenBank/DDBJ whole genome shotgun (WGS) entry which is preliminary data.</text>
</comment>
<dbReference type="InterPro" id="IPR010971">
    <property type="entry name" value="UbiH/COQ6"/>
</dbReference>
<dbReference type="UniPathway" id="UPA00232"/>
<dbReference type="OrthoDB" id="683240at2759"/>
<keyword evidence="10 11" id="KW-0472">Membrane</keyword>
<evidence type="ECO:0000256" key="10">
    <source>
        <dbReference type="ARBA" id="ARBA00023136"/>
    </source>
</evidence>
<name>A0A1Y2HJY0_9FUNG</name>
<dbReference type="Pfam" id="PF01494">
    <property type="entry name" value="FAD_binding_3"/>
    <property type="match status" value="1"/>
</dbReference>
<sequence length="486" mass="51069">MLLTTLSAAPAAAAAVASAVRSRVAATAATATRTLIPLDIAIVGAGVSGAALACALGNSPILSSHSIALIDAGTLDPTSALYRPDPGHFSNRVVSLAPRSVQFLQSLGAWDKLPADRKHPYSSMKVWDACDNGSASFYSSAVGADAIAHMVEIPALRSALVESLPSTVERIAPASLAPPFARAAESTDNYPILPLADGSAITARLVIAADGAGSLIRTHLMPSVPFFGHDYNAAAIVATMHIEPTDKALANSTAWQRFLPTGPIAMLPLAPNVSSLVWSMPRECASALLANTSADEFAALVNAAFFYPPDELEMLMRDPRAWGDDLIGALEWRDGVHEAAVDLDTAILPPYVTGIDPTSRAAFPLRVRHALEYTGDRVALLGDAAHVIHPLAGQGLNLGLADAECLASVLSEAAAEGADIGHPHVLERYPSKRYAANAAMLSACDGLHYLFGTDSRVVAWTRSAGLNTFDGWQWVKRRAMQFAMGK</sequence>
<dbReference type="SUPFAM" id="SSF51905">
    <property type="entry name" value="FAD/NAD(P)-binding domain"/>
    <property type="match status" value="1"/>
</dbReference>
<evidence type="ECO:0000256" key="7">
    <source>
        <dbReference type="ARBA" id="ARBA00023002"/>
    </source>
</evidence>
<dbReference type="EC" id="1.14.15.46" evidence="11"/>
<dbReference type="InterPro" id="IPR018168">
    <property type="entry name" value="Ubi_Hdrlase_CS"/>
</dbReference>
<comment type="similarity">
    <text evidence="2 11">Belongs to the UbiH/COQ6 family.</text>
</comment>
<evidence type="ECO:0000256" key="8">
    <source>
        <dbReference type="ARBA" id="ARBA00023033"/>
    </source>
</evidence>
<comment type="subcellular location">
    <subcellularLocation>
        <location evidence="11">Mitochondrion inner membrane</location>
        <topology evidence="11">Peripheral membrane protein</topology>
        <orientation evidence="11">Matrix side</orientation>
    </subcellularLocation>
</comment>